<dbReference type="GO" id="GO:0005524">
    <property type="term" value="F:ATP binding"/>
    <property type="evidence" value="ECO:0007669"/>
    <property type="project" value="UniProtKB-KW"/>
</dbReference>
<dbReference type="InterPro" id="IPR003593">
    <property type="entry name" value="AAA+_ATPase"/>
</dbReference>
<dbReference type="GO" id="GO:0017004">
    <property type="term" value="P:cytochrome complex assembly"/>
    <property type="evidence" value="ECO:0007669"/>
    <property type="project" value="UniProtKB-KW"/>
</dbReference>
<evidence type="ECO:0000256" key="2">
    <source>
        <dbReference type="ARBA" id="ARBA00022741"/>
    </source>
</evidence>
<evidence type="ECO:0000256" key="3">
    <source>
        <dbReference type="ARBA" id="ARBA00022748"/>
    </source>
</evidence>
<protein>
    <submittedName>
        <fullName evidence="8">Heme exporter protein A</fullName>
    </submittedName>
</protein>
<evidence type="ECO:0000259" key="7">
    <source>
        <dbReference type="PROSITE" id="PS50893"/>
    </source>
</evidence>
<dbReference type="GO" id="GO:0022857">
    <property type="term" value="F:transmembrane transporter activity"/>
    <property type="evidence" value="ECO:0007669"/>
    <property type="project" value="InterPro"/>
</dbReference>
<evidence type="ECO:0000313" key="8">
    <source>
        <dbReference type="EMBL" id="TCJ82918.1"/>
    </source>
</evidence>
<feature type="domain" description="ABC transporter" evidence="7">
    <location>
        <begin position="3"/>
        <end position="212"/>
    </location>
</feature>
<dbReference type="PROSITE" id="PS50893">
    <property type="entry name" value="ABC_TRANSPORTER_2"/>
    <property type="match status" value="1"/>
</dbReference>
<dbReference type="InterPro" id="IPR003439">
    <property type="entry name" value="ABC_transporter-like_ATP-bd"/>
</dbReference>
<sequence>MTLEVKKLTCTRGDRELFCNLSFTLKAKQLMYLEGANGSGKTTLLRTLCGLYLADEGEILWDGIAIKKQDEAYRKDLLYLGHQNGIKADLTAYENLKLNCRMAGISASKDQLIEALDTIGLFAFEDFPVRTLSQGQKRRVALAKLLLSNAKLWILDEPFVALDTAAVEQLQSIIGKHVESGGVVILTTHQEVPLTSGELVRVSLNRSRADYV</sequence>
<organism evidence="8 9">
    <name type="scientific">Cocleimonas flava</name>
    <dbReference type="NCBI Taxonomy" id="634765"/>
    <lineage>
        <taxon>Bacteria</taxon>
        <taxon>Pseudomonadati</taxon>
        <taxon>Pseudomonadota</taxon>
        <taxon>Gammaproteobacteria</taxon>
        <taxon>Thiotrichales</taxon>
        <taxon>Thiotrichaceae</taxon>
        <taxon>Cocleimonas</taxon>
    </lineage>
</organism>
<dbReference type="Proteomes" id="UP000294887">
    <property type="component" value="Unassembled WGS sequence"/>
</dbReference>
<dbReference type="SMART" id="SM00382">
    <property type="entry name" value="AAA"/>
    <property type="match status" value="1"/>
</dbReference>
<dbReference type="PANTHER" id="PTHR43499:SF1">
    <property type="entry name" value="ABC TRANSPORTER I FAMILY MEMBER 1"/>
    <property type="match status" value="1"/>
</dbReference>
<dbReference type="SUPFAM" id="SSF52540">
    <property type="entry name" value="P-loop containing nucleoside triphosphate hydrolases"/>
    <property type="match status" value="1"/>
</dbReference>
<comment type="caution">
    <text evidence="8">The sequence shown here is derived from an EMBL/GenBank/DDBJ whole genome shotgun (WGS) entry which is preliminary data.</text>
</comment>
<dbReference type="InterPro" id="IPR005895">
    <property type="entry name" value="ABC_transptr_haem_export_CcmA"/>
</dbReference>
<dbReference type="Gene3D" id="3.40.50.300">
    <property type="entry name" value="P-loop containing nucleotide triphosphate hydrolases"/>
    <property type="match status" value="1"/>
</dbReference>
<accession>A0A4R1EUY2</accession>
<evidence type="ECO:0000256" key="4">
    <source>
        <dbReference type="ARBA" id="ARBA00022840"/>
    </source>
</evidence>
<gene>
    <name evidence="8" type="ORF">EV695_3656</name>
</gene>
<keyword evidence="3" id="KW-0201">Cytochrome c-type biogenesis</keyword>
<dbReference type="RefSeq" id="WP_131907415.1">
    <property type="nucleotide sequence ID" value="NZ_BAAAFU010000007.1"/>
</dbReference>
<dbReference type="PROSITE" id="PS00211">
    <property type="entry name" value="ABC_TRANSPORTER_1"/>
    <property type="match status" value="1"/>
</dbReference>
<dbReference type="NCBIfam" id="NF010061">
    <property type="entry name" value="PRK13538.1"/>
    <property type="match status" value="1"/>
</dbReference>
<dbReference type="EMBL" id="SMFQ01000005">
    <property type="protein sequence ID" value="TCJ82918.1"/>
    <property type="molecule type" value="Genomic_DNA"/>
</dbReference>
<evidence type="ECO:0000313" key="9">
    <source>
        <dbReference type="Proteomes" id="UP000294887"/>
    </source>
</evidence>
<name>A0A4R1EUY2_9GAMM</name>
<dbReference type="AlphaFoldDB" id="A0A4R1EUY2"/>
<dbReference type="GO" id="GO:0016887">
    <property type="term" value="F:ATP hydrolysis activity"/>
    <property type="evidence" value="ECO:0007669"/>
    <property type="project" value="InterPro"/>
</dbReference>
<dbReference type="InterPro" id="IPR017871">
    <property type="entry name" value="ABC_transporter-like_CS"/>
</dbReference>
<keyword evidence="6" id="KW-0472">Membrane</keyword>
<dbReference type="OrthoDB" id="9800654at2"/>
<proteinExistence type="predicted"/>
<dbReference type="Pfam" id="PF00005">
    <property type="entry name" value="ABC_tran"/>
    <property type="match status" value="1"/>
</dbReference>
<keyword evidence="9" id="KW-1185">Reference proteome</keyword>
<evidence type="ECO:0000256" key="1">
    <source>
        <dbReference type="ARBA" id="ARBA00022448"/>
    </source>
</evidence>
<keyword evidence="5" id="KW-1278">Translocase</keyword>
<dbReference type="InterPro" id="IPR027417">
    <property type="entry name" value="P-loop_NTPase"/>
</dbReference>
<reference evidence="8 9" key="1">
    <citation type="submission" date="2019-03" db="EMBL/GenBank/DDBJ databases">
        <title>Genomic Encyclopedia of Type Strains, Phase IV (KMG-IV): sequencing the most valuable type-strain genomes for metagenomic binning, comparative biology and taxonomic classification.</title>
        <authorList>
            <person name="Goeker M."/>
        </authorList>
    </citation>
    <scope>NUCLEOTIDE SEQUENCE [LARGE SCALE GENOMIC DNA]</scope>
    <source>
        <strain evidence="8 9">DSM 24830</strain>
    </source>
</reference>
<keyword evidence="2" id="KW-0547">Nucleotide-binding</keyword>
<keyword evidence="1" id="KW-0813">Transport</keyword>
<dbReference type="PANTHER" id="PTHR43499">
    <property type="entry name" value="ABC TRANSPORTER I FAMILY MEMBER 1"/>
    <property type="match status" value="1"/>
</dbReference>
<dbReference type="NCBIfam" id="TIGR01189">
    <property type="entry name" value="ccmA"/>
    <property type="match status" value="1"/>
</dbReference>
<evidence type="ECO:0000256" key="5">
    <source>
        <dbReference type="ARBA" id="ARBA00022967"/>
    </source>
</evidence>
<keyword evidence="4" id="KW-0067">ATP-binding</keyword>
<evidence type="ECO:0000256" key="6">
    <source>
        <dbReference type="ARBA" id="ARBA00023136"/>
    </source>
</evidence>